<dbReference type="AlphaFoldDB" id="A0A8J8XQU4"/>
<feature type="region of interest" description="Disordered" evidence="1">
    <location>
        <begin position="1"/>
        <end position="29"/>
    </location>
</feature>
<evidence type="ECO:0000256" key="1">
    <source>
        <dbReference type="SAM" id="MobiDB-lite"/>
    </source>
</evidence>
<sequence>MSHLRRLSWSDQVVARQPTSEEEDVDAGGRWTEVRRKVRPHSWWSSNAPTTNAWGAFTAPRTVPRWLQGCCFKCLGLRGDANWRVRALAPTRLALPAWDALSEPAANVCVSANF</sequence>
<accession>A0A8J8XQU4</accession>
<dbReference type="EMBL" id="CM000147">
    <property type="protein sequence ID" value="EAZ16149.1"/>
    <property type="molecule type" value="Genomic_DNA"/>
</dbReference>
<evidence type="ECO:0000313" key="2">
    <source>
        <dbReference type="EMBL" id="EAZ16149.1"/>
    </source>
</evidence>
<reference evidence="2" key="1">
    <citation type="journal article" date="2005" name="PLoS Biol.">
        <title>The genomes of Oryza sativa: a history of duplications.</title>
        <authorList>
            <person name="Yu J."/>
            <person name="Wang J."/>
            <person name="Lin W."/>
            <person name="Li S."/>
            <person name="Li H."/>
            <person name="Zhou J."/>
            <person name="Ni P."/>
            <person name="Dong W."/>
            <person name="Hu S."/>
            <person name="Zeng C."/>
            <person name="Zhang J."/>
            <person name="Zhang Y."/>
            <person name="Li R."/>
            <person name="Xu Z."/>
            <person name="Li S."/>
            <person name="Li X."/>
            <person name="Zheng H."/>
            <person name="Cong L."/>
            <person name="Lin L."/>
            <person name="Yin J."/>
            <person name="Geng J."/>
            <person name="Li G."/>
            <person name="Shi J."/>
            <person name="Liu J."/>
            <person name="Lv H."/>
            <person name="Li J."/>
            <person name="Wang J."/>
            <person name="Deng Y."/>
            <person name="Ran L."/>
            <person name="Shi X."/>
            <person name="Wang X."/>
            <person name="Wu Q."/>
            <person name="Li C."/>
            <person name="Ren X."/>
            <person name="Wang J."/>
            <person name="Wang X."/>
            <person name="Li D."/>
            <person name="Liu D."/>
            <person name="Zhang X."/>
            <person name="Ji Z."/>
            <person name="Zhao W."/>
            <person name="Sun Y."/>
            <person name="Zhang Z."/>
            <person name="Bao J."/>
            <person name="Han Y."/>
            <person name="Dong L."/>
            <person name="Ji J."/>
            <person name="Chen P."/>
            <person name="Wu S."/>
            <person name="Liu J."/>
            <person name="Xiao Y."/>
            <person name="Bu D."/>
            <person name="Tan J."/>
            <person name="Yang L."/>
            <person name="Ye C."/>
            <person name="Zhang J."/>
            <person name="Xu J."/>
            <person name="Zhou Y."/>
            <person name="Yu Y."/>
            <person name="Zhang B."/>
            <person name="Zhuang S."/>
            <person name="Wei H."/>
            <person name="Liu B."/>
            <person name="Lei M."/>
            <person name="Yu H."/>
            <person name="Li Y."/>
            <person name="Xu H."/>
            <person name="Wei S."/>
            <person name="He X."/>
            <person name="Fang L."/>
            <person name="Zhang Z."/>
            <person name="Zhang Y."/>
            <person name="Huang X."/>
            <person name="Su Z."/>
            <person name="Tong W."/>
            <person name="Li J."/>
            <person name="Tong Z."/>
            <person name="Li S."/>
            <person name="Ye J."/>
            <person name="Wang L."/>
            <person name="Fang L."/>
            <person name="Lei T."/>
            <person name="Chen C."/>
            <person name="Chen H."/>
            <person name="Xu Z."/>
            <person name="Li H."/>
            <person name="Huang H."/>
            <person name="Zhang F."/>
            <person name="Xu H."/>
            <person name="Li N."/>
            <person name="Zhao C."/>
            <person name="Li S."/>
            <person name="Dong L."/>
            <person name="Huang Y."/>
            <person name="Li L."/>
            <person name="Xi Y."/>
            <person name="Qi Q."/>
            <person name="Li W."/>
            <person name="Zhang B."/>
            <person name="Hu W."/>
            <person name="Zhang Y."/>
            <person name="Tian X."/>
            <person name="Jiao Y."/>
            <person name="Liang X."/>
            <person name="Jin J."/>
            <person name="Gao L."/>
            <person name="Zheng W."/>
            <person name="Hao B."/>
            <person name="Liu S."/>
            <person name="Wang W."/>
            <person name="Yuan L."/>
            <person name="Cao M."/>
            <person name="McDermott J."/>
            <person name="Samudrala R."/>
            <person name="Wang J."/>
            <person name="Wong G.K."/>
            <person name="Yang H."/>
        </authorList>
    </citation>
    <scope>NUCLEOTIDE SEQUENCE [LARGE SCALE GENOMIC DNA]</scope>
</reference>
<organism evidence="2">
    <name type="scientific">Oryza sativa subsp. japonica</name>
    <name type="common">Rice</name>
    <dbReference type="NCBI Taxonomy" id="39947"/>
    <lineage>
        <taxon>Eukaryota</taxon>
        <taxon>Viridiplantae</taxon>
        <taxon>Streptophyta</taxon>
        <taxon>Embryophyta</taxon>
        <taxon>Tracheophyta</taxon>
        <taxon>Spermatophyta</taxon>
        <taxon>Magnoliopsida</taxon>
        <taxon>Liliopsida</taxon>
        <taxon>Poales</taxon>
        <taxon>Poaceae</taxon>
        <taxon>BOP clade</taxon>
        <taxon>Oryzoideae</taxon>
        <taxon>Oryzeae</taxon>
        <taxon>Oryzinae</taxon>
        <taxon>Oryza</taxon>
        <taxon>Oryza sativa</taxon>
    </lineage>
</organism>
<name>A0A8J8XQU4_ORYSJ</name>
<gene>
    <name evidence="2" type="ORF">OsJ_31595</name>
</gene>
<protein>
    <submittedName>
        <fullName evidence="2">Uncharacterized protein</fullName>
    </submittedName>
</protein>
<reference evidence="2" key="2">
    <citation type="submission" date="2008-12" db="EMBL/GenBank/DDBJ databases">
        <title>Improved gene annotation of the rice (Oryza sativa) genomes.</title>
        <authorList>
            <person name="Wang J."/>
            <person name="Li R."/>
            <person name="Fan W."/>
            <person name="Huang Q."/>
            <person name="Zhang J."/>
            <person name="Zhou Y."/>
            <person name="Hu Y."/>
            <person name="Zi S."/>
            <person name="Li J."/>
            <person name="Ni P."/>
            <person name="Zheng H."/>
            <person name="Zhang Y."/>
            <person name="Zhao M."/>
            <person name="Hao Q."/>
            <person name="McDermott J."/>
            <person name="Samudrala R."/>
            <person name="Kristiansen K."/>
            <person name="Wong G.K.-S."/>
        </authorList>
    </citation>
    <scope>NUCLEOTIDE SEQUENCE</scope>
</reference>
<proteinExistence type="predicted"/>
<dbReference type="Proteomes" id="UP000007752">
    <property type="component" value="Chromosome 10"/>
</dbReference>